<dbReference type="AlphaFoldDB" id="A0A8X8IE59"/>
<name>A0A8X8IE59_9BACT</name>
<feature type="chain" id="PRO_5036496618" description="Long-chain fatty acid transport protein" evidence="1">
    <location>
        <begin position="21"/>
        <end position="450"/>
    </location>
</feature>
<evidence type="ECO:0008006" key="4">
    <source>
        <dbReference type="Google" id="ProtNLM"/>
    </source>
</evidence>
<dbReference type="Proteomes" id="UP000198711">
    <property type="component" value="Unassembled WGS sequence"/>
</dbReference>
<gene>
    <name evidence="2" type="ORF">SAMN05444410_10429</name>
</gene>
<dbReference type="EMBL" id="FNNO01000004">
    <property type="protein sequence ID" value="SDW58786.1"/>
    <property type="molecule type" value="Genomic_DNA"/>
</dbReference>
<proteinExistence type="predicted"/>
<keyword evidence="1" id="KW-0732">Signal</keyword>
<accession>A0A8X8IE59</accession>
<keyword evidence="3" id="KW-1185">Reference proteome</keyword>
<evidence type="ECO:0000313" key="3">
    <source>
        <dbReference type="Proteomes" id="UP000198711"/>
    </source>
</evidence>
<evidence type="ECO:0000256" key="1">
    <source>
        <dbReference type="SAM" id="SignalP"/>
    </source>
</evidence>
<protein>
    <recommendedName>
        <fullName evidence="4">Long-chain fatty acid transport protein</fullName>
    </recommendedName>
</protein>
<sequence>MARLYLALLVTGTTLLSAVAQENSPFARYGLGNIYSGSNVVSRSMGGLGVAHADGLNNNVGQSINFSNPATYGNLYMTSFDLGLMIDSRTLRSNNPSGHFQSNYFIPTYVVVGMPLNRKKGWGLAFGLRPVTRINYSVHTFEQIRTDSLVNVYEGSGGLNQFFVGLGKKWKSLNIGFNAGYHFGNKDISTKKAFVNDTVFHYQSNSFTNTHFNGLFFDAGMQYEIKLSKKEFKEKKSTDQYALRFGATASLKQQLSASQDIGRQTYTQTSNGEVTIDSIYEVKNTKGKITLPFSYAGGITFHKTTTSVRGAFEMWSIGAEYAVTQWTQYRFYGQTEPLVNSWQMKVGGQFCPNPINGKNYWSNVNYRAGVYYGKDYVNPDGNGLKQFGVSLGAGLPVKKWRSYDYQFTTINTAFEFGKRGSSVNNITENYFQLSFGLSLSDIWFQKRKYD</sequence>
<evidence type="ECO:0000313" key="2">
    <source>
        <dbReference type="EMBL" id="SDW58786.1"/>
    </source>
</evidence>
<organism evidence="2 3">
    <name type="scientific">Hydrobacter penzbergensis</name>
    <dbReference type="NCBI Taxonomy" id="1235997"/>
    <lineage>
        <taxon>Bacteria</taxon>
        <taxon>Pseudomonadati</taxon>
        <taxon>Bacteroidota</taxon>
        <taxon>Chitinophagia</taxon>
        <taxon>Chitinophagales</taxon>
        <taxon>Chitinophagaceae</taxon>
        <taxon>Hydrobacter</taxon>
    </lineage>
</organism>
<reference evidence="2 3" key="1">
    <citation type="submission" date="2016-10" db="EMBL/GenBank/DDBJ databases">
        <authorList>
            <person name="Varghese N."/>
            <person name="Submissions S."/>
        </authorList>
    </citation>
    <scope>NUCLEOTIDE SEQUENCE [LARGE SCALE GENOMIC DNA]</scope>
    <source>
        <strain evidence="2 3">DSM 25353</strain>
    </source>
</reference>
<comment type="caution">
    <text evidence="2">The sequence shown here is derived from an EMBL/GenBank/DDBJ whole genome shotgun (WGS) entry which is preliminary data.</text>
</comment>
<feature type="signal peptide" evidence="1">
    <location>
        <begin position="1"/>
        <end position="20"/>
    </location>
</feature>